<name>A0ABS2WN36_9BACL</name>
<keyword evidence="1" id="KW-0540">Nuclease</keyword>
<keyword evidence="2" id="KW-1185">Reference proteome</keyword>
<dbReference type="Proteomes" id="UP001177120">
    <property type="component" value="Unassembled WGS sequence"/>
</dbReference>
<comment type="caution">
    <text evidence="1">The sequence shown here is derived from an EMBL/GenBank/DDBJ whole genome shotgun (WGS) entry which is preliminary data.</text>
</comment>
<evidence type="ECO:0000313" key="1">
    <source>
        <dbReference type="EMBL" id="MBN2910987.1"/>
    </source>
</evidence>
<proteinExistence type="predicted"/>
<dbReference type="GO" id="GO:0004519">
    <property type="term" value="F:endonuclease activity"/>
    <property type="evidence" value="ECO:0007669"/>
    <property type="project" value="UniProtKB-KW"/>
</dbReference>
<protein>
    <submittedName>
        <fullName evidence="1">HNH endonuclease</fullName>
    </submittedName>
</protein>
<reference evidence="1" key="1">
    <citation type="journal article" date="2024" name="Int. J. Syst. Evol. Microbiol.">
        <title>Polycladomyces zharkentensis sp. nov., a novel thermophilic cellulose- and starch-degrading member of the Bacillota from a geothermal aquifer in Kazakhstan.</title>
        <authorList>
            <person name="Mashzhan A."/>
            <person name="Kistaubayeva A."/>
            <person name="Javier-Lopez R."/>
            <person name="Bissenova U."/>
            <person name="Bissenbay A."/>
            <person name="Birkeland N.K."/>
        </authorList>
    </citation>
    <scope>NUCLEOTIDE SEQUENCE</scope>
    <source>
        <strain evidence="1">ZKZ2T</strain>
    </source>
</reference>
<accession>A0ABS2WN36</accession>
<keyword evidence="1" id="KW-0378">Hydrolase</keyword>
<sequence length="87" mass="10085">MIKNNLSDSELSELLSGRGSATLIERLNKNPKLKEEFLKVNHEWIREGEDGYVWHHYQEEGFMQLVKSRVHGNVRHTGGRQIWGGGR</sequence>
<dbReference type="EMBL" id="JAFHAP010000020">
    <property type="protein sequence ID" value="MBN2910987.1"/>
    <property type="molecule type" value="Genomic_DNA"/>
</dbReference>
<dbReference type="Pfam" id="PF12639">
    <property type="entry name" value="Colicin-DNase"/>
    <property type="match status" value="1"/>
</dbReference>
<gene>
    <name evidence="1" type="ORF">JQC72_15955</name>
</gene>
<keyword evidence="1" id="KW-0255">Endonuclease</keyword>
<organism evidence="1 2">
    <name type="scientific">Polycladomyces zharkentensis</name>
    <dbReference type="NCBI Taxonomy" id="2807616"/>
    <lineage>
        <taxon>Bacteria</taxon>
        <taxon>Bacillati</taxon>
        <taxon>Bacillota</taxon>
        <taxon>Bacilli</taxon>
        <taxon>Bacillales</taxon>
        <taxon>Thermoactinomycetaceae</taxon>
        <taxon>Polycladomyces</taxon>
    </lineage>
</organism>
<evidence type="ECO:0000313" key="2">
    <source>
        <dbReference type="Proteomes" id="UP001177120"/>
    </source>
</evidence>